<dbReference type="InterPro" id="IPR008925">
    <property type="entry name" value="aa_tRNA-synth_I_cd-bd_sf"/>
</dbReference>
<comment type="function">
    <text evidence="7">Catalyzes the attachment of glutamate to tRNA(Glu) in a two-step reaction: glutamate is first activated by ATP to form Glu-AMP and then transferred to the acceptor end of tRNA(Glu).</text>
</comment>
<dbReference type="GO" id="GO:0005829">
    <property type="term" value="C:cytosol"/>
    <property type="evidence" value="ECO:0007669"/>
    <property type="project" value="TreeGrafter"/>
</dbReference>
<dbReference type="InterPro" id="IPR014729">
    <property type="entry name" value="Rossmann-like_a/b/a_fold"/>
</dbReference>
<dbReference type="InterPro" id="IPR033910">
    <property type="entry name" value="GluRS_core"/>
</dbReference>
<dbReference type="PANTHER" id="PTHR43311">
    <property type="entry name" value="GLUTAMATE--TRNA LIGASE"/>
    <property type="match status" value="1"/>
</dbReference>
<dbReference type="PANTHER" id="PTHR43311:SF2">
    <property type="entry name" value="GLUTAMATE--TRNA LIGASE, MITOCHONDRIAL-RELATED"/>
    <property type="match status" value="1"/>
</dbReference>
<keyword evidence="7" id="KW-0963">Cytoplasm</keyword>
<dbReference type="Pfam" id="PF00749">
    <property type="entry name" value="tRNA-synt_1c"/>
    <property type="match status" value="2"/>
</dbReference>
<dbReference type="GO" id="GO:0004818">
    <property type="term" value="F:glutamate-tRNA ligase activity"/>
    <property type="evidence" value="ECO:0007669"/>
    <property type="project" value="UniProtKB-UniRule"/>
</dbReference>
<keyword evidence="5 7" id="KW-0648">Protein biosynthesis</keyword>
<evidence type="ECO:0000256" key="7">
    <source>
        <dbReference type="HAMAP-Rule" id="MF_00022"/>
    </source>
</evidence>
<dbReference type="InterPro" id="IPR000924">
    <property type="entry name" value="Glu/Gln-tRNA-synth"/>
</dbReference>
<keyword evidence="3 7" id="KW-0547">Nucleotide-binding</keyword>
<evidence type="ECO:0000313" key="10">
    <source>
        <dbReference type="EMBL" id="AWM40008.1"/>
    </source>
</evidence>
<comment type="similarity">
    <text evidence="1 7">Belongs to the class-I aminoacyl-tRNA synthetase family. Glutamate--tRNA ligase type 1 subfamily.</text>
</comment>
<keyword evidence="11" id="KW-1185">Reference proteome</keyword>
<dbReference type="Pfam" id="PF19269">
    <property type="entry name" value="Anticodon_2"/>
    <property type="match status" value="1"/>
</dbReference>
<feature type="short sequence motif" description="'KMSKS' region" evidence="7">
    <location>
        <begin position="264"/>
        <end position="268"/>
    </location>
</feature>
<evidence type="ECO:0000259" key="9">
    <source>
        <dbReference type="Pfam" id="PF19269"/>
    </source>
</evidence>
<dbReference type="SUPFAM" id="SSF52374">
    <property type="entry name" value="Nucleotidylyl transferase"/>
    <property type="match status" value="1"/>
</dbReference>
<dbReference type="SUPFAM" id="SSF48163">
    <property type="entry name" value="An anticodon-binding domain of class I aminoacyl-tRNA synthetases"/>
    <property type="match status" value="1"/>
</dbReference>
<dbReference type="PROSITE" id="PS00178">
    <property type="entry name" value="AA_TRNA_LIGASE_I"/>
    <property type="match status" value="1"/>
</dbReference>
<evidence type="ECO:0000256" key="1">
    <source>
        <dbReference type="ARBA" id="ARBA00007894"/>
    </source>
</evidence>
<keyword evidence="6 7" id="KW-0030">Aminoacyl-tRNA synthetase</keyword>
<dbReference type="PRINTS" id="PR00987">
    <property type="entry name" value="TRNASYNTHGLU"/>
</dbReference>
<dbReference type="GO" id="GO:0000049">
    <property type="term" value="F:tRNA binding"/>
    <property type="evidence" value="ECO:0007669"/>
    <property type="project" value="InterPro"/>
</dbReference>
<evidence type="ECO:0000256" key="4">
    <source>
        <dbReference type="ARBA" id="ARBA00022840"/>
    </source>
</evidence>
<comment type="caution">
    <text evidence="7">Lacks conserved residue(s) required for the propagation of feature annotation.</text>
</comment>
<evidence type="ECO:0000256" key="2">
    <source>
        <dbReference type="ARBA" id="ARBA00022598"/>
    </source>
</evidence>
<accession>A0A2Z3H2M8</accession>
<dbReference type="Proteomes" id="UP000245802">
    <property type="component" value="Chromosome"/>
</dbReference>
<comment type="subunit">
    <text evidence="7">Monomer.</text>
</comment>
<evidence type="ECO:0000313" key="11">
    <source>
        <dbReference type="Proteomes" id="UP000245802"/>
    </source>
</evidence>
<dbReference type="InterPro" id="IPR001412">
    <property type="entry name" value="aa-tRNA-synth_I_CS"/>
</dbReference>
<dbReference type="Gene3D" id="1.10.10.350">
    <property type="match status" value="1"/>
</dbReference>
<dbReference type="GO" id="GO:0005524">
    <property type="term" value="F:ATP binding"/>
    <property type="evidence" value="ECO:0007669"/>
    <property type="project" value="UniProtKB-UniRule"/>
</dbReference>
<gene>
    <name evidence="7" type="primary">gltX</name>
    <name evidence="10" type="ORF">C1280_25400</name>
</gene>
<dbReference type="OrthoDB" id="9807503at2"/>
<comment type="catalytic activity">
    <reaction evidence="7">
        <text>tRNA(Glu) + L-glutamate + ATP = L-glutamyl-tRNA(Glu) + AMP + diphosphate</text>
        <dbReference type="Rhea" id="RHEA:23540"/>
        <dbReference type="Rhea" id="RHEA-COMP:9663"/>
        <dbReference type="Rhea" id="RHEA-COMP:9680"/>
        <dbReference type="ChEBI" id="CHEBI:29985"/>
        <dbReference type="ChEBI" id="CHEBI:30616"/>
        <dbReference type="ChEBI" id="CHEBI:33019"/>
        <dbReference type="ChEBI" id="CHEBI:78442"/>
        <dbReference type="ChEBI" id="CHEBI:78520"/>
        <dbReference type="ChEBI" id="CHEBI:456215"/>
        <dbReference type="EC" id="6.1.1.17"/>
    </reaction>
</comment>
<evidence type="ECO:0000256" key="5">
    <source>
        <dbReference type="ARBA" id="ARBA00022917"/>
    </source>
</evidence>
<dbReference type="InterPro" id="IPR045462">
    <property type="entry name" value="aa-tRNA-synth_I_cd-bd"/>
</dbReference>
<dbReference type="InterPro" id="IPR049940">
    <property type="entry name" value="GluQ/Sye"/>
</dbReference>
<evidence type="ECO:0000256" key="6">
    <source>
        <dbReference type="ARBA" id="ARBA00023146"/>
    </source>
</evidence>
<proteinExistence type="inferred from homology"/>
<protein>
    <recommendedName>
        <fullName evidence="7">Glutamate--tRNA ligase</fullName>
        <ecNumber evidence="7">6.1.1.17</ecNumber>
    </recommendedName>
    <alternativeName>
        <fullName evidence="7">Glutamyl-tRNA synthetase</fullName>
        <shortName evidence="7">GluRS</shortName>
    </alternativeName>
</protein>
<dbReference type="HAMAP" id="MF_00022">
    <property type="entry name" value="Glu_tRNA_synth_type1"/>
    <property type="match status" value="1"/>
</dbReference>
<name>A0A2Z3H2M8_9BACT</name>
<feature type="binding site" evidence="7">
    <location>
        <position position="267"/>
    </location>
    <ligand>
        <name>ATP</name>
        <dbReference type="ChEBI" id="CHEBI:30616"/>
    </ligand>
</feature>
<organism evidence="10 11">
    <name type="scientific">Gemmata obscuriglobus</name>
    <dbReference type="NCBI Taxonomy" id="114"/>
    <lineage>
        <taxon>Bacteria</taxon>
        <taxon>Pseudomonadati</taxon>
        <taxon>Planctomycetota</taxon>
        <taxon>Planctomycetia</taxon>
        <taxon>Gemmatales</taxon>
        <taxon>Gemmataceae</taxon>
        <taxon>Gemmata</taxon>
    </lineage>
</organism>
<keyword evidence="2 7" id="KW-0436">Ligase</keyword>
<dbReference type="GO" id="GO:0006424">
    <property type="term" value="P:glutamyl-tRNA aminoacylation"/>
    <property type="evidence" value="ECO:0007669"/>
    <property type="project" value="UniProtKB-UniRule"/>
</dbReference>
<sequence>MSVRTRFAPSPTGYLHIGGVRTALFNWLYARRHNGQFVLRIDDTDAARNRAEAVQPILDGFDWLGMDWDEGPTKDASGDSFGPHKPYFQSQRNDRYVAAAMDLIASGHAYPDYTTQAEQDSRRDIAQRMKKAYVHRGSNRDVAPEENLRLYKEKPAPVLLKVPDGQTVAFDDHVRGRVEVSTDTIRDPAILRAPNDKGVCGALYAFATVVDEIDFGITHVIRAEEHLSNTPVQLLIYNALLHQAPGKKPPEFGHIPLVYYKGEKMSKRKLPPLSAIEINALKACGWTDDEIKGRDDLNIATVAYYRALGYLPAALVNYLLRLGWSLNDTDEFIPLDVAVKNFSLDRVTKAPGNFDEKKLMWLQTEYMKLLSPAEKLERSLPYLRRAKLIGDPLPDATRELLLKIAGASADRIKLLSDFVFYAAPLVKDAIEYNPKAVADKLAKPGAGERLRAYAEELKGVEPFDAPTLLAGFMAFATKLGVKPKDLDGPVRVAVTGETTGFSLPETLALLGREKVLSRIEGALPLAQ</sequence>
<dbReference type="InterPro" id="IPR004527">
    <property type="entry name" value="Glu-tRNA-ligase_bac/mito"/>
</dbReference>
<feature type="short sequence motif" description="'HIGH' region" evidence="7">
    <location>
        <begin position="9"/>
        <end position="19"/>
    </location>
</feature>
<dbReference type="CDD" id="cd00808">
    <property type="entry name" value="GluRS_core"/>
    <property type="match status" value="1"/>
</dbReference>
<dbReference type="KEGG" id="gog:C1280_25400"/>
<feature type="domain" description="Aminoacyl-tRNA synthetase class I anticodon-binding" evidence="9">
    <location>
        <begin position="379"/>
        <end position="522"/>
    </location>
</feature>
<evidence type="ECO:0000259" key="8">
    <source>
        <dbReference type="Pfam" id="PF00749"/>
    </source>
</evidence>
<evidence type="ECO:0000256" key="3">
    <source>
        <dbReference type="ARBA" id="ARBA00022741"/>
    </source>
</evidence>
<comment type="subcellular location">
    <subcellularLocation>
        <location evidence="7">Cytoplasm</location>
    </subcellularLocation>
</comment>
<dbReference type="EMBL" id="CP025958">
    <property type="protein sequence ID" value="AWM40008.1"/>
    <property type="molecule type" value="Genomic_DNA"/>
</dbReference>
<dbReference type="InterPro" id="IPR020751">
    <property type="entry name" value="aa-tRNA-synth_I_codon-bd_sub2"/>
</dbReference>
<dbReference type="GO" id="GO:0008270">
    <property type="term" value="F:zinc ion binding"/>
    <property type="evidence" value="ECO:0007669"/>
    <property type="project" value="InterPro"/>
</dbReference>
<dbReference type="AlphaFoldDB" id="A0A2Z3H2M8"/>
<reference evidence="10 11" key="1">
    <citation type="submission" date="2018-01" db="EMBL/GenBank/DDBJ databases">
        <title>G. obscuriglobus.</title>
        <authorList>
            <person name="Franke J."/>
            <person name="Blomberg W."/>
            <person name="Selmecki A."/>
        </authorList>
    </citation>
    <scope>NUCLEOTIDE SEQUENCE [LARGE SCALE GENOMIC DNA]</scope>
    <source>
        <strain evidence="10 11">DSM 5831</strain>
    </source>
</reference>
<dbReference type="RefSeq" id="WP_010034784.1">
    <property type="nucleotide sequence ID" value="NZ_CP025958.1"/>
</dbReference>
<keyword evidence="4 7" id="KW-0067">ATP-binding</keyword>
<dbReference type="EC" id="6.1.1.17" evidence="7"/>
<dbReference type="InterPro" id="IPR020058">
    <property type="entry name" value="Glu/Gln-tRNA-synth_Ib_cat-dom"/>
</dbReference>
<feature type="domain" description="Glutamyl/glutaminyl-tRNA synthetase class Ib catalytic" evidence="8">
    <location>
        <begin position="3"/>
        <end position="273"/>
    </location>
</feature>
<dbReference type="Gene3D" id="3.40.50.620">
    <property type="entry name" value="HUPs"/>
    <property type="match status" value="1"/>
</dbReference>
<feature type="domain" description="Glutamyl/glutaminyl-tRNA synthetase class Ib catalytic" evidence="8">
    <location>
        <begin position="294"/>
        <end position="361"/>
    </location>
</feature>